<name>A0A8S5PWD0_9CAUD</name>
<protein>
    <submittedName>
        <fullName evidence="1">Deoxyribosyltransferase</fullName>
    </submittedName>
</protein>
<dbReference type="InterPro" id="IPR025518">
    <property type="entry name" value="DUF4406"/>
</dbReference>
<accession>A0A8S5PWD0</accession>
<dbReference type="Gene3D" id="3.40.50.450">
    <property type="match status" value="1"/>
</dbReference>
<evidence type="ECO:0000313" key="1">
    <source>
        <dbReference type="EMBL" id="DAE11366.1"/>
    </source>
</evidence>
<dbReference type="SUPFAM" id="SSF52309">
    <property type="entry name" value="N-(deoxy)ribosyltransferase-like"/>
    <property type="match status" value="1"/>
</dbReference>
<proteinExistence type="predicted"/>
<sequence>MIVYISGKISGNPEYKKQFAAAAARLRQQGLEVINPAVLPQMEYHRYPPINLAMIDAADGLLLLPGWEDSTGAAWEAAYARRMGKTIFEEQT</sequence>
<dbReference type="EMBL" id="BK015531">
    <property type="protein sequence ID" value="DAE11366.1"/>
    <property type="molecule type" value="Genomic_DNA"/>
</dbReference>
<dbReference type="Pfam" id="PF14359">
    <property type="entry name" value="DUF4406"/>
    <property type="match status" value="1"/>
</dbReference>
<reference evidence="1" key="1">
    <citation type="journal article" date="2021" name="Proc. Natl. Acad. Sci. U.S.A.">
        <title>A Catalog of Tens of Thousands of Viruses from Human Metagenomes Reveals Hidden Associations with Chronic Diseases.</title>
        <authorList>
            <person name="Tisza M.J."/>
            <person name="Buck C.B."/>
        </authorList>
    </citation>
    <scope>NUCLEOTIDE SEQUENCE</scope>
    <source>
        <strain evidence="1">CtWiL39</strain>
    </source>
</reference>
<organism evidence="1">
    <name type="scientific">Myoviridae sp. ctWiL39</name>
    <dbReference type="NCBI Taxonomy" id="2825120"/>
    <lineage>
        <taxon>Viruses</taxon>
        <taxon>Duplodnaviria</taxon>
        <taxon>Heunggongvirae</taxon>
        <taxon>Uroviricota</taxon>
        <taxon>Caudoviricetes</taxon>
    </lineage>
</organism>